<dbReference type="InterPro" id="IPR044880">
    <property type="entry name" value="NCX_ion-bd_dom_sf"/>
</dbReference>
<evidence type="ECO:0000256" key="2">
    <source>
        <dbReference type="ARBA" id="ARBA00022692"/>
    </source>
</evidence>
<name>A0A495R542_9EURY</name>
<dbReference type="EMBL" id="RBWW01000001">
    <property type="protein sequence ID" value="RKS82445.1"/>
    <property type="molecule type" value="Genomic_DNA"/>
</dbReference>
<dbReference type="Proteomes" id="UP000268233">
    <property type="component" value="Unassembled WGS sequence"/>
</dbReference>
<evidence type="ECO:0000256" key="3">
    <source>
        <dbReference type="ARBA" id="ARBA00022989"/>
    </source>
</evidence>
<feature type="transmembrane region" description="Helical" evidence="5">
    <location>
        <begin position="272"/>
        <end position="292"/>
    </location>
</feature>
<reference evidence="7 8" key="1">
    <citation type="submission" date="2018-10" db="EMBL/GenBank/DDBJ databases">
        <title>Genomic Encyclopedia of Archaeal and Bacterial Type Strains, Phase II (KMG-II): from individual species to whole genera.</title>
        <authorList>
            <person name="Goeker M."/>
        </authorList>
    </citation>
    <scope>NUCLEOTIDE SEQUENCE [LARGE SCALE GENOMIC DNA]</scope>
    <source>
        <strain evidence="7 8">DSM 11927</strain>
    </source>
</reference>
<feature type="transmembrane region" description="Helical" evidence="5">
    <location>
        <begin position="227"/>
        <end position="248"/>
    </location>
</feature>
<feature type="transmembrane region" description="Helical" evidence="5">
    <location>
        <begin position="163"/>
        <end position="181"/>
    </location>
</feature>
<sequence>MNATLCGKHGLQTTLSQAFQPDPATLPTVSRFRHPLMQVAVALALTVGWIYLFISGIEVGNVTTVAVSGLAVLGASFLLAWGAETAEKDVPRAFAIAVLAILAVAPEYAVDALYAWNAGAGGATTEACRQFTAAEIESASGGLARACHDANLAIANMTGANRILIGIGWAGIAVFTVWRAAKTRDPAVTKRDGFLKDAVQLDTDIATEISFLFLATLWAFLVPLGGGIGIFDTLFLVGLYVAYIGLVLKSDIEHSEHTVGVPKYFQEWSLPWRPLVVLALFGYSGAMIFTAVEPFAHGLEEIGVANGIPEFFMIQWVAPLASESPELIVVAVLVNKARSTAGFNALISSKLNQWTLLIGTIAVVYSIALGGYGVLPFDARQGAEIWITAAQSFFALAILVNFEISIREAIGLFALFISQVVLEFAIIRDLLALPISSHDLLLAYTGLYILLGVGLFVQRREALKHLLGLAGDAVRSAVGREPVHLENAD</sequence>
<feature type="transmembrane region" description="Helical" evidence="5">
    <location>
        <begin position="93"/>
        <end position="116"/>
    </location>
</feature>
<feature type="transmembrane region" description="Helical" evidence="5">
    <location>
        <begin position="409"/>
        <end position="428"/>
    </location>
</feature>
<evidence type="ECO:0000256" key="4">
    <source>
        <dbReference type="ARBA" id="ARBA00023136"/>
    </source>
</evidence>
<gene>
    <name evidence="7" type="ORF">BDK61_1750</name>
</gene>
<dbReference type="AlphaFoldDB" id="A0A495R542"/>
<feature type="transmembrane region" description="Helical" evidence="5">
    <location>
        <begin position="60"/>
        <end position="81"/>
    </location>
</feature>
<protein>
    <submittedName>
        <fullName evidence="7">Cation:H+ antiporter</fullName>
    </submittedName>
</protein>
<keyword evidence="8" id="KW-1185">Reference proteome</keyword>
<feature type="transmembrane region" description="Helical" evidence="5">
    <location>
        <begin position="385"/>
        <end position="402"/>
    </location>
</feature>
<feature type="domain" description="Sodium/calcium exchanger membrane region" evidence="6">
    <location>
        <begin position="278"/>
        <end position="422"/>
    </location>
</feature>
<accession>A0A495R542</accession>
<keyword evidence="2 5" id="KW-0812">Transmembrane</keyword>
<feature type="domain" description="Sodium/calcium exchanger membrane region" evidence="6">
    <location>
        <begin position="64"/>
        <end position="248"/>
    </location>
</feature>
<evidence type="ECO:0000256" key="5">
    <source>
        <dbReference type="SAM" id="Phobius"/>
    </source>
</evidence>
<feature type="transmembrane region" description="Helical" evidence="5">
    <location>
        <begin position="36"/>
        <end position="54"/>
    </location>
</feature>
<dbReference type="InterPro" id="IPR004837">
    <property type="entry name" value="NaCa_Exmemb"/>
</dbReference>
<feature type="transmembrane region" description="Helical" evidence="5">
    <location>
        <begin position="354"/>
        <end position="373"/>
    </location>
</feature>
<feature type="transmembrane region" description="Helical" evidence="5">
    <location>
        <begin position="440"/>
        <end position="457"/>
    </location>
</feature>
<dbReference type="Pfam" id="PF01699">
    <property type="entry name" value="Na_Ca_ex"/>
    <property type="match status" value="2"/>
</dbReference>
<proteinExistence type="predicted"/>
<feature type="transmembrane region" description="Helical" evidence="5">
    <location>
        <begin position="312"/>
        <end position="334"/>
    </location>
</feature>
<comment type="subcellular location">
    <subcellularLocation>
        <location evidence="1">Membrane</location>
        <topology evidence="1">Multi-pass membrane protein</topology>
    </subcellularLocation>
</comment>
<dbReference type="Gene3D" id="1.20.1420.30">
    <property type="entry name" value="NCX, central ion-binding region"/>
    <property type="match status" value="1"/>
</dbReference>
<evidence type="ECO:0000313" key="8">
    <source>
        <dbReference type="Proteomes" id="UP000268233"/>
    </source>
</evidence>
<evidence type="ECO:0000259" key="6">
    <source>
        <dbReference type="Pfam" id="PF01699"/>
    </source>
</evidence>
<evidence type="ECO:0000256" key="1">
    <source>
        <dbReference type="ARBA" id="ARBA00004141"/>
    </source>
</evidence>
<dbReference type="GO" id="GO:0055085">
    <property type="term" value="P:transmembrane transport"/>
    <property type="evidence" value="ECO:0007669"/>
    <property type="project" value="InterPro"/>
</dbReference>
<feature type="transmembrane region" description="Helical" evidence="5">
    <location>
        <begin position="201"/>
        <end position="221"/>
    </location>
</feature>
<keyword evidence="4 5" id="KW-0472">Membrane</keyword>
<dbReference type="GO" id="GO:0016020">
    <property type="term" value="C:membrane"/>
    <property type="evidence" value="ECO:0007669"/>
    <property type="project" value="UniProtKB-SubCell"/>
</dbReference>
<organism evidence="7 8">
    <name type="scientific">Haloarcula quadrata</name>
    <dbReference type="NCBI Taxonomy" id="182779"/>
    <lineage>
        <taxon>Archaea</taxon>
        <taxon>Methanobacteriati</taxon>
        <taxon>Methanobacteriota</taxon>
        <taxon>Stenosarchaea group</taxon>
        <taxon>Halobacteria</taxon>
        <taxon>Halobacteriales</taxon>
        <taxon>Haloarculaceae</taxon>
        <taxon>Haloarcula</taxon>
    </lineage>
</organism>
<comment type="caution">
    <text evidence="7">The sequence shown here is derived from an EMBL/GenBank/DDBJ whole genome shotgun (WGS) entry which is preliminary data.</text>
</comment>
<evidence type="ECO:0000313" key="7">
    <source>
        <dbReference type="EMBL" id="RKS82445.1"/>
    </source>
</evidence>
<keyword evidence="3 5" id="KW-1133">Transmembrane helix</keyword>